<evidence type="ECO:0000313" key="3">
    <source>
        <dbReference type="Proteomes" id="UP000565441"/>
    </source>
</evidence>
<dbReference type="InterPro" id="IPR009210">
    <property type="entry name" value="ASCC1"/>
</dbReference>
<dbReference type="GO" id="GO:0006355">
    <property type="term" value="P:regulation of DNA-templated transcription"/>
    <property type="evidence" value="ECO:0007669"/>
    <property type="project" value="TreeGrafter"/>
</dbReference>
<dbReference type="PANTHER" id="PTHR13360:SF1">
    <property type="entry name" value="ACTIVATING SIGNAL COINTEGRATOR 1 COMPLEX SUBUNIT 1"/>
    <property type="match status" value="1"/>
</dbReference>
<dbReference type="AlphaFoldDB" id="A0A8H5H7T4"/>
<evidence type="ECO:0000313" key="2">
    <source>
        <dbReference type="EMBL" id="KAF5378313.1"/>
    </source>
</evidence>
<keyword evidence="3" id="KW-1185">Reference proteome</keyword>
<protein>
    <recommendedName>
        <fullName evidence="1">A-kinase anchor protein 7-like phosphoesterase domain-containing protein</fullName>
    </recommendedName>
</protein>
<comment type="caution">
    <text evidence="2">The sequence shown here is derived from an EMBL/GenBank/DDBJ whole genome shotgun (WGS) entry which is preliminary data.</text>
</comment>
<dbReference type="PANTHER" id="PTHR13360">
    <property type="entry name" value="ACTIVATING SIGNAL COINTEGRATOR 1 COMPLEX SUBUNIT 1"/>
    <property type="match status" value="1"/>
</dbReference>
<dbReference type="GO" id="GO:0006307">
    <property type="term" value="P:DNA alkylation repair"/>
    <property type="evidence" value="ECO:0007669"/>
    <property type="project" value="InterPro"/>
</dbReference>
<dbReference type="OrthoDB" id="277832at2759"/>
<dbReference type="Proteomes" id="UP000565441">
    <property type="component" value="Unassembled WGS sequence"/>
</dbReference>
<sequence length="309" mass="32793">MTTRRPRPTHFIAVPLHTNPTLRTRIAAFQSSLLSASPPIRGLDPSITIEPIRFHLTLGVMALSEEPTFPEMTVSPDTRTVSTALALLRSLKPRLDAILDTDGGEHADHAGLQVVLDALDIMRPVPAAGASDDVWADVLYLAPRETGVDGVKLRKIADCIERTFKEAGYVTETRPLKLHCTVLNTSKRRPARARGRHFCYSDILRALAPATTPTLHPPVPFAVPAPAPASTTIRTADTTTATKTLPPPPAPVPLARALALAADPTPAMETPVLVHELGLWAMGSRAPDGAYVSCGGVPLGGGGVRGIVA</sequence>
<organism evidence="2 3">
    <name type="scientific">Tricholomella constricta</name>
    <dbReference type="NCBI Taxonomy" id="117010"/>
    <lineage>
        <taxon>Eukaryota</taxon>
        <taxon>Fungi</taxon>
        <taxon>Dikarya</taxon>
        <taxon>Basidiomycota</taxon>
        <taxon>Agaricomycotina</taxon>
        <taxon>Agaricomycetes</taxon>
        <taxon>Agaricomycetidae</taxon>
        <taxon>Agaricales</taxon>
        <taxon>Tricholomatineae</taxon>
        <taxon>Lyophyllaceae</taxon>
        <taxon>Tricholomella</taxon>
    </lineage>
</organism>
<feature type="domain" description="A-kinase anchor protein 7-like phosphoesterase" evidence="1">
    <location>
        <begin position="8"/>
        <end position="205"/>
    </location>
</feature>
<accession>A0A8H5H7T4</accession>
<dbReference type="Gene3D" id="3.90.1140.10">
    <property type="entry name" value="Cyclic phosphodiesterase"/>
    <property type="match status" value="1"/>
</dbReference>
<proteinExistence type="predicted"/>
<evidence type="ECO:0000259" key="1">
    <source>
        <dbReference type="Pfam" id="PF10469"/>
    </source>
</evidence>
<dbReference type="EMBL" id="JAACJP010000020">
    <property type="protein sequence ID" value="KAF5378313.1"/>
    <property type="molecule type" value="Genomic_DNA"/>
</dbReference>
<reference evidence="2 3" key="1">
    <citation type="journal article" date="2020" name="ISME J.">
        <title>Uncovering the hidden diversity of litter-decomposition mechanisms in mushroom-forming fungi.</title>
        <authorList>
            <person name="Floudas D."/>
            <person name="Bentzer J."/>
            <person name="Ahren D."/>
            <person name="Johansson T."/>
            <person name="Persson P."/>
            <person name="Tunlid A."/>
        </authorList>
    </citation>
    <scope>NUCLEOTIDE SEQUENCE [LARGE SCALE GENOMIC DNA]</scope>
    <source>
        <strain evidence="2 3">CBS 661.87</strain>
    </source>
</reference>
<dbReference type="Pfam" id="PF10469">
    <property type="entry name" value="AKAP7_NLS"/>
    <property type="match status" value="1"/>
</dbReference>
<dbReference type="GO" id="GO:0005634">
    <property type="term" value="C:nucleus"/>
    <property type="evidence" value="ECO:0007669"/>
    <property type="project" value="TreeGrafter"/>
</dbReference>
<gene>
    <name evidence="2" type="ORF">D9615_008800</name>
</gene>
<dbReference type="InterPro" id="IPR019510">
    <property type="entry name" value="AKAP7-like_phosphoesterase"/>
</dbReference>
<name>A0A8H5H7T4_9AGAR</name>